<feature type="region of interest" description="Disordered" evidence="2">
    <location>
        <begin position="783"/>
        <end position="809"/>
    </location>
</feature>
<dbReference type="InterPro" id="IPR036427">
    <property type="entry name" value="Bromodomain-like_sf"/>
</dbReference>
<feature type="compositionally biased region" description="Basic and acidic residues" evidence="2">
    <location>
        <begin position="517"/>
        <end position="530"/>
    </location>
</feature>
<dbReference type="GO" id="GO:0007010">
    <property type="term" value="P:cytoskeleton organization"/>
    <property type="evidence" value="ECO:0007669"/>
    <property type="project" value="TreeGrafter"/>
</dbReference>
<feature type="region of interest" description="Disordered" evidence="2">
    <location>
        <begin position="75"/>
        <end position="186"/>
    </location>
</feature>
<accession>S8CPG1</accession>
<keyword evidence="1" id="KW-0103">Bromodomain</keyword>
<dbReference type="GO" id="GO:0008360">
    <property type="term" value="P:regulation of cell shape"/>
    <property type="evidence" value="ECO:0007669"/>
    <property type="project" value="TreeGrafter"/>
</dbReference>
<dbReference type="Gene3D" id="1.20.920.10">
    <property type="entry name" value="Bromodomain-like"/>
    <property type="match status" value="1"/>
</dbReference>
<evidence type="ECO:0000313" key="5">
    <source>
        <dbReference type="EMBL" id="EPS68635.1"/>
    </source>
</evidence>
<feature type="non-terminal residue" evidence="5">
    <location>
        <position position="913"/>
    </location>
</feature>
<dbReference type="OrthoDB" id="1735686at2759"/>
<dbReference type="PANTHER" id="PTHR16266">
    <property type="entry name" value="WD REPEAT DOMAIN 9"/>
    <property type="match status" value="1"/>
</dbReference>
<comment type="caution">
    <text evidence="5">The sequence shown here is derived from an EMBL/GenBank/DDBJ whole genome shotgun (WGS) entry which is preliminary data.</text>
</comment>
<feature type="compositionally biased region" description="Basic residues" evidence="2">
    <location>
        <begin position="121"/>
        <end position="131"/>
    </location>
</feature>
<reference evidence="5 6" key="1">
    <citation type="journal article" date="2013" name="BMC Genomics">
        <title>The miniature genome of a carnivorous plant Genlisea aurea contains a low number of genes and short non-coding sequences.</title>
        <authorList>
            <person name="Leushkin E.V."/>
            <person name="Sutormin R.A."/>
            <person name="Nabieva E.R."/>
            <person name="Penin A.A."/>
            <person name="Kondrashov A.S."/>
            <person name="Logacheva M.D."/>
        </authorList>
    </citation>
    <scope>NUCLEOTIDE SEQUENCE [LARGE SCALE GENOMIC DNA]</scope>
</reference>
<evidence type="ECO:0000259" key="3">
    <source>
        <dbReference type="Pfam" id="PF00439"/>
    </source>
</evidence>
<feature type="compositionally biased region" description="Basic residues" evidence="2">
    <location>
        <begin position="167"/>
        <end position="186"/>
    </location>
</feature>
<feature type="non-terminal residue" evidence="5">
    <location>
        <position position="1"/>
    </location>
</feature>
<feature type="domain" description="BRWD/PHIP ancillary-like" evidence="4">
    <location>
        <begin position="622"/>
        <end position="800"/>
    </location>
</feature>
<evidence type="ECO:0000259" key="4">
    <source>
        <dbReference type="Pfam" id="PF25313"/>
    </source>
</evidence>
<name>S8CPG1_9LAMI</name>
<protein>
    <submittedName>
        <fullName evidence="5">Uncharacterized protein</fullName>
    </submittedName>
</protein>
<gene>
    <name evidence="5" type="ORF">M569_06131</name>
</gene>
<evidence type="ECO:0000256" key="2">
    <source>
        <dbReference type="SAM" id="MobiDB-lite"/>
    </source>
</evidence>
<dbReference type="AlphaFoldDB" id="S8CPG1"/>
<feature type="region of interest" description="Disordered" evidence="2">
    <location>
        <begin position="256"/>
        <end position="275"/>
    </location>
</feature>
<dbReference type="SUPFAM" id="SSF47370">
    <property type="entry name" value="Bromodomain"/>
    <property type="match status" value="1"/>
</dbReference>
<evidence type="ECO:0000256" key="1">
    <source>
        <dbReference type="ARBA" id="ARBA00023117"/>
    </source>
</evidence>
<keyword evidence="6" id="KW-1185">Reference proteome</keyword>
<feature type="region of interest" description="Disordered" evidence="2">
    <location>
        <begin position="465"/>
        <end position="539"/>
    </location>
</feature>
<evidence type="ECO:0000313" key="6">
    <source>
        <dbReference type="Proteomes" id="UP000015453"/>
    </source>
</evidence>
<dbReference type="PANTHER" id="PTHR16266:SF17">
    <property type="entry name" value="BRWD3"/>
    <property type="match status" value="1"/>
</dbReference>
<dbReference type="Proteomes" id="UP000015453">
    <property type="component" value="Unassembled WGS sequence"/>
</dbReference>
<feature type="compositionally biased region" description="Basic and acidic residues" evidence="2">
    <location>
        <begin position="148"/>
        <end position="157"/>
    </location>
</feature>
<dbReference type="GO" id="GO:0006357">
    <property type="term" value="P:regulation of transcription by RNA polymerase II"/>
    <property type="evidence" value="ECO:0007669"/>
    <property type="project" value="TreeGrafter"/>
</dbReference>
<dbReference type="Pfam" id="PF00439">
    <property type="entry name" value="Bromodomain"/>
    <property type="match status" value="1"/>
</dbReference>
<sequence>SGMIPYSEPYQSMYQKRRLGALGIEWRLSSLRLAVGVDFSLDPDFQMVPIVDLDALIEPMPEFVDVMDWEPDEIFSDDNDSEYHVTEDYSSGGDHVSLNSELDEPECSYGDSDMEESQRESRHRSKKRKQKVQVVELMTSSGRRVKRKNLDGFHDSSTRNNNSRKLQNGRKALRKRSPSRSRPRRAAARNALHLFSRITGTSADGDVDLSDASSSESGSTLPDSGFDGEESDVSLPKEWYENSKGKEIVRDFSVGQEQTDDFPRSSSNAPGKNKIILRLPNRDSSRQSSGLWIDESQPFASESSSRTPHNLIGSDEFFGCRESSVGGDADDKERSKLETPVLVRHLDLLGRSKDGSVTWGGVRARTSKKLKVGECSLAVSIAESSSVLDRNLYAENVVNGLPTIENANGVISPLQPGIPKMESTSEDMIDTSLPAKPERAEDVENCAEILDNDESSKPVQVVPNGTSTPLLPCNGSVENNNFKPRENGKGIRTKLRIKCSNISRDQDGSSRPVSESPMKDALESVEKPDTENQSLLNLDVDAHSQGIRRARSIRFRSSARDLDSPAGPSLEDWPSGSKNSTRLRSARIKKGTNYVRDASPPRKSTQSVKRSWLMLSHHEEGSRYIPQRGDEVVYLRQGHQEYLSCTNSRSCGPWGTVDGKIRAVEFCRLEHLEYSTLPGSGDSCCKMTLRFSDPDSDVSGKAFKLTLPEVTSFPDFLVERTRYDASISRNWTARDKCKVWWRNEGDDDNGSWWDGRILQVKPKTVEFPDSPWERYVVKYKSDPTETHHHSPWELHDTEDTHREQPRIDDETRDRLLAALSKLEESGRRARDYYGVGKLKDITHKANFINRFPVPLSLQVIKDRLGNGYYRGLDAMKHDVEVMLSNAEAYVGGKKDGDQDLKMSRLSDWFAKTL</sequence>
<feature type="compositionally biased region" description="Low complexity" evidence="2">
    <location>
        <begin position="210"/>
        <end position="219"/>
    </location>
</feature>
<organism evidence="5 6">
    <name type="scientific">Genlisea aurea</name>
    <dbReference type="NCBI Taxonomy" id="192259"/>
    <lineage>
        <taxon>Eukaryota</taxon>
        <taxon>Viridiplantae</taxon>
        <taxon>Streptophyta</taxon>
        <taxon>Embryophyta</taxon>
        <taxon>Tracheophyta</taxon>
        <taxon>Spermatophyta</taxon>
        <taxon>Magnoliopsida</taxon>
        <taxon>eudicotyledons</taxon>
        <taxon>Gunneridae</taxon>
        <taxon>Pentapetalae</taxon>
        <taxon>asterids</taxon>
        <taxon>lamiids</taxon>
        <taxon>Lamiales</taxon>
        <taxon>Lentibulariaceae</taxon>
        <taxon>Genlisea</taxon>
    </lineage>
</organism>
<dbReference type="CDD" id="cd05529">
    <property type="entry name" value="Bromo_WDR9_I_like"/>
    <property type="match status" value="1"/>
</dbReference>
<feature type="region of interest" description="Disordered" evidence="2">
    <location>
        <begin position="201"/>
        <end position="240"/>
    </location>
</feature>
<dbReference type="InterPro" id="IPR057451">
    <property type="entry name" value="BRWD/PHIP_AD"/>
</dbReference>
<dbReference type="InterPro" id="IPR001487">
    <property type="entry name" value="Bromodomain"/>
</dbReference>
<dbReference type="Pfam" id="PF25313">
    <property type="entry name" value="BRWD_AD"/>
    <property type="match status" value="1"/>
</dbReference>
<dbReference type="InterPro" id="IPR052060">
    <property type="entry name" value="Bromo_WD_repeat"/>
</dbReference>
<dbReference type="GO" id="GO:0005634">
    <property type="term" value="C:nucleus"/>
    <property type="evidence" value="ECO:0007669"/>
    <property type="project" value="TreeGrafter"/>
</dbReference>
<proteinExistence type="predicted"/>
<feature type="region of interest" description="Disordered" evidence="2">
    <location>
        <begin position="558"/>
        <end position="610"/>
    </location>
</feature>
<dbReference type="EMBL" id="AUSU01002514">
    <property type="protein sequence ID" value="EPS68635.1"/>
    <property type="molecule type" value="Genomic_DNA"/>
</dbReference>
<feature type="domain" description="Bromo" evidence="3">
    <location>
        <begin position="845"/>
        <end position="891"/>
    </location>
</feature>